<evidence type="ECO:0000313" key="3">
    <source>
        <dbReference type="EMBL" id="RRR55484.1"/>
    </source>
</evidence>
<feature type="region of interest" description="Disordered" evidence="1">
    <location>
        <begin position="25"/>
        <end position="56"/>
    </location>
</feature>
<feature type="compositionally biased region" description="Low complexity" evidence="1">
    <location>
        <begin position="33"/>
        <end position="50"/>
    </location>
</feature>
<evidence type="ECO:0000313" key="4">
    <source>
        <dbReference type="Proteomes" id="UP000274117"/>
    </source>
</evidence>
<evidence type="ECO:0000256" key="2">
    <source>
        <dbReference type="SAM" id="SignalP"/>
    </source>
</evidence>
<proteinExistence type="predicted"/>
<name>A0A3R8SKR8_STRSU</name>
<keyword evidence="2" id="KW-0732">Signal</keyword>
<evidence type="ECO:0008006" key="5">
    <source>
        <dbReference type="Google" id="ProtNLM"/>
    </source>
</evidence>
<dbReference type="PROSITE" id="PS51257">
    <property type="entry name" value="PROKAR_LIPOPROTEIN"/>
    <property type="match status" value="1"/>
</dbReference>
<sequence length="247" mass="26883">MKFSRILFLSLFSLILVACGLSQGQNSAQSSDSEATVTGTSSSGTAETSSQLPSKQALEADPTPLDIASVVNPANLGQNLSDGGYVFVFRYTGAGGERTAVPENLQGQVIDDGQRISDSSVEKMGLYGQKYRDLGVEADHILTSEYYFVWQHAQAAFGDNLEINRDLTGSLNFSDDQELEQSLQNLRNRTIQVPETGKSTILFTHQGKFDKAYGYYIPAGTTLVFKPDGSNQPKLIAVLTFEEFLNV</sequence>
<dbReference type="EMBL" id="RSDO01000001">
    <property type="protein sequence ID" value="RRR55484.1"/>
    <property type="molecule type" value="Genomic_DNA"/>
</dbReference>
<comment type="caution">
    <text evidence="3">The sequence shown here is derived from an EMBL/GenBank/DDBJ whole genome shotgun (WGS) entry which is preliminary data.</text>
</comment>
<accession>A0A3R8SKR8</accession>
<dbReference type="AlphaFoldDB" id="A0A3R8SKR8"/>
<reference evidence="3 4" key="2">
    <citation type="submission" date="2018-12" db="EMBL/GenBank/DDBJ databases">
        <title>Whole-genome sequences of fifteen clinical Streptococcus suis strains isolated from pigs between 2006 and 2018.</title>
        <authorList>
            <person name="Stevens M.J.A."/>
            <person name="Cernela N."/>
            <person name="Spoerry Serrano N."/>
            <person name="Schmitt S."/>
            <person name="Schrenzel J."/>
            <person name="Stephan R."/>
        </authorList>
    </citation>
    <scope>NUCLEOTIDE SEQUENCE [LARGE SCALE GENOMIC DNA]</scope>
    <source>
        <strain evidence="3 4">PP422</strain>
    </source>
</reference>
<organism evidence="3 4">
    <name type="scientific">Streptococcus suis</name>
    <dbReference type="NCBI Taxonomy" id="1307"/>
    <lineage>
        <taxon>Bacteria</taxon>
        <taxon>Bacillati</taxon>
        <taxon>Bacillota</taxon>
        <taxon>Bacilli</taxon>
        <taxon>Lactobacillales</taxon>
        <taxon>Streptococcaceae</taxon>
        <taxon>Streptococcus</taxon>
    </lineage>
</organism>
<reference evidence="3 4" key="1">
    <citation type="submission" date="2018-11" db="EMBL/GenBank/DDBJ databases">
        <authorList>
            <person name="Stevens M.J."/>
            <person name="Cernela N."/>
            <person name="Spoerry Serrano N."/>
            <person name="Schmitt S."/>
            <person name="Schrenzel J."/>
            <person name="Stephan R."/>
        </authorList>
    </citation>
    <scope>NUCLEOTIDE SEQUENCE [LARGE SCALE GENOMIC DNA]</scope>
    <source>
        <strain evidence="3 4">PP422</strain>
    </source>
</reference>
<dbReference type="Proteomes" id="UP000274117">
    <property type="component" value="Unassembled WGS sequence"/>
</dbReference>
<feature type="signal peptide" evidence="2">
    <location>
        <begin position="1"/>
        <end position="18"/>
    </location>
</feature>
<protein>
    <recommendedName>
        <fullName evidence="5">Lipoprotein</fullName>
    </recommendedName>
</protein>
<evidence type="ECO:0000256" key="1">
    <source>
        <dbReference type="SAM" id="MobiDB-lite"/>
    </source>
</evidence>
<gene>
    <name evidence="3" type="ORF">EI998_00170</name>
</gene>
<feature type="chain" id="PRO_5039208586" description="Lipoprotein" evidence="2">
    <location>
        <begin position="19"/>
        <end position="247"/>
    </location>
</feature>